<evidence type="ECO:0000259" key="4">
    <source>
        <dbReference type="SMART" id="SM01086"/>
    </source>
</evidence>
<dbReference type="PANTHER" id="PTHR48102:SF7">
    <property type="entry name" value="ATP-DEPENDENT CLP PROTEASE ATP-BINDING SUBUNIT CLPX-LIKE, MITOCHONDRIAL"/>
    <property type="match status" value="1"/>
</dbReference>
<dbReference type="SMART" id="SM00382">
    <property type="entry name" value="AAA"/>
    <property type="match status" value="1"/>
</dbReference>
<feature type="domain" description="AAA+ ATPase" evidence="3">
    <location>
        <begin position="63"/>
        <end position="223"/>
    </location>
</feature>
<dbReference type="Gene3D" id="3.40.50.300">
    <property type="entry name" value="P-loop containing nucleotide triphosphate hydrolases"/>
    <property type="match status" value="1"/>
</dbReference>
<dbReference type="InterPro" id="IPR027417">
    <property type="entry name" value="P-loop_NTPase"/>
</dbReference>
<dbReference type="GO" id="GO:0051082">
    <property type="term" value="F:unfolded protein binding"/>
    <property type="evidence" value="ECO:0007669"/>
    <property type="project" value="InterPro"/>
</dbReference>
<keyword evidence="2 5" id="KW-0067">ATP-binding</keyword>
<dbReference type="InterPro" id="IPR050052">
    <property type="entry name" value="ATP-dep_Clp_protease_ClpX"/>
</dbReference>
<accession>A0A3B1CVE9</accession>
<dbReference type="GO" id="GO:0005524">
    <property type="term" value="F:ATP binding"/>
    <property type="evidence" value="ECO:0007669"/>
    <property type="project" value="UniProtKB-KW"/>
</dbReference>
<dbReference type="PANTHER" id="PTHR48102">
    <property type="entry name" value="ATP-DEPENDENT CLP PROTEASE ATP-BINDING SUBUNIT CLPX-LIKE, MITOCHONDRIAL-RELATED"/>
    <property type="match status" value="1"/>
</dbReference>
<gene>
    <name evidence="5" type="ORF">MNBD_NITROSPIRAE01-1718</name>
</gene>
<dbReference type="NCBIfam" id="TIGR00382">
    <property type="entry name" value="clpX"/>
    <property type="match status" value="1"/>
</dbReference>
<dbReference type="Pfam" id="PF07724">
    <property type="entry name" value="AAA_2"/>
    <property type="match status" value="1"/>
</dbReference>
<dbReference type="FunFam" id="1.10.8.60:FF:000002">
    <property type="entry name" value="ATP-dependent Clp protease ATP-binding subunit ClpX"/>
    <property type="match status" value="1"/>
</dbReference>
<reference evidence="5" key="1">
    <citation type="submission" date="2018-06" db="EMBL/GenBank/DDBJ databases">
        <authorList>
            <person name="Zhirakovskaya E."/>
        </authorList>
    </citation>
    <scope>NUCLEOTIDE SEQUENCE</scope>
</reference>
<feature type="domain" description="Clp ATPase C-terminal" evidence="4">
    <location>
        <begin position="262"/>
        <end position="354"/>
    </location>
</feature>
<sequence length="366" mass="40776">MFNAEPPKKEEPPRILPKPPKIKAQLDEHIIGQERVKKTLSVAIYNHYKRIFIHKDHGDLELKKGNLLLIGPTGTGKTLFAETLARIAGVPLSISDATTLTQSGYVGEDVENVVLRLLQAADGDIEQCERGIVYIDEIDKVGRKNESPSLTRDVSGEGVQQALLKIVEGSIVNVPPKGGRKHPHEKLIPINTENILFICGGAFEGIEDIITRRLEKKSIGFGGIQQEKGFQNTRVLPEDLLKFGMIPEFLGRFPIISVLNPLMASDLVRILKEPKHAIIKQYKKLFELEGLKLRFSEDALTAVAEEAIALGTGARGLRAILEEILLDIMYDLPEQSEQEDCLITADKVERLLSLHHDEKDERKEAV</sequence>
<dbReference type="InterPro" id="IPR003959">
    <property type="entry name" value="ATPase_AAA_core"/>
</dbReference>
<dbReference type="EMBL" id="UOGF01000087">
    <property type="protein sequence ID" value="VAX32362.1"/>
    <property type="molecule type" value="Genomic_DNA"/>
</dbReference>
<dbReference type="SUPFAM" id="SSF52540">
    <property type="entry name" value="P-loop containing nucleoside triphosphate hydrolases"/>
    <property type="match status" value="1"/>
</dbReference>
<dbReference type="Pfam" id="PF10431">
    <property type="entry name" value="ClpB_D2-small"/>
    <property type="match status" value="1"/>
</dbReference>
<name>A0A3B1CVE9_9ZZZZ</name>
<evidence type="ECO:0000256" key="2">
    <source>
        <dbReference type="ARBA" id="ARBA00022840"/>
    </source>
</evidence>
<evidence type="ECO:0000313" key="5">
    <source>
        <dbReference type="EMBL" id="VAX32362.1"/>
    </source>
</evidence>
<dbReference type="Gene3D" id="1.10.8.60">
    <property type="match status" value="1"/>
</dbReference>
<dbReference type="GO" id="GO:0016887">
    <property type="term" value="F:ATP hydrolysis activity"/>
    <property type="evidence" value="ECO:0007669"/>
    <property type="project" value="InterPro"/>
</dbReference>
<keyword evidence="5" id="KW-0378">Hydrolase</keyword>
<dbReference type="GO" id="GO:0051301">
    <property type="term" value="P:cell division"/>
    <property type="evidence" value="ECO:0007669"/>
    <property type="project" value="TreeGrafter"/>
</dbReference>
<dbReference type="SMART" id="SM01086">
    <property type="entry name" value="ClpB_D2-small"/>
    <property type="match status" value="1"/>
</dbReference>
<dbReference type="GO" id="GO:0008233">
    <property type="term" value="F:peptidase activity"/>
    <property type="evidence" value="ECO:0007669"/>
    <property type="project" value="UniProtKB-KW"/>
</dbReference>
<protein>
    <submittedName>
        <fullName evidence="5">ATP-dependent Clp protease ATP-binding subunit ClpX</fullName>
    </submittedName>
</protein>
<dbReference type="InterPro" id="IPR004487">
    <property type="entry name" value="Clp_protease_ATP-bd_su_ClpX"/>
</dbReference>
<keyword evidence="1" id="KW-0547">Nucleotide-binding</keyword>
<dbReference type="GO" id="GO:0140662">
    <property type="term" value="F:ATP-dependent protein folding chaperone"/>
    <property type="evidence" value="ECO:0007669"/>
    <property type="project" value="InterPro"/>
</dbReference>
<dbReference type="InterPro" id="IPR003593">
    <property type="entry name" value="AAA+_ATPase"/>
</dbReference>
<dbReference type="GO" id="GO:0009376">
    <property type="term" value="C:HslUV protease complex"/>
    <property type="evidence" value="ECO:0007669"/>
    <property type="project" value="TreeGrafter"/>
</dbReference>
<dbReference type="AlphaFoldDB" id="A0A3B1CVE9"/>
<dbReference type="InterPro" id="IPR019489">
    <property type="entry name" value="Clp_ATPase_C"/>
</dbReference>
<keyword evidence="5" id="KW-0645">Protease</keyword>
<proteinExistence type="predicted"/>
<dbReference type="CDD" id="cd19497">
    <property type="entry name" value="RecA-like_ClpX"/>
    <property type="match status" value="1"/>
</dbReference>
<evidence type="ECO:0000259" key="3">
    <source>
        <dbReference type="SMART" id="SM00382"/>
    </source>
</evidence>
<dbReference type="NCBIfam" id="NF003745">
    <property type="entry name" value="PRK05342.1"/>
    <property type="match status" value="1"/>
</dbReference>
<dbReference type="GO" id="GO:0051603">
    <property type="term" value="P:proteolysis involved in protein catabolic process"/>
    <property type="evidence" value="ECO:0007669"/>
    <property type="project" value="TreeGrafter"/>
</dbReference>
<evidence type="ECO:0000256" key="1">
    <source>
        <dbReference type="ARBA" id="ARBA00022741"/>
    </source>
</evidence>
<organism evidence="5">
    <name type="scientific">hydrothermal vent metagenome</name>
    <dbReference type="NCBI Taxonomy" id="652676"/>
    <lineage>
        <taxon>unclassified sequences</taxon>
        <taxon>metagenomes</taxon>
        <taxon>ecological metagenomes</taxon>
    </lineage>
</organism>